<dbReference type="AlphaFoldDB" id="A0A8E2AVS4"/>
<sequence length="540" mass="58765">MKYGTQGPSQFTADTLQALKATLQREQAKANAKRQQSKVLLSGPLNRNFGFSGRSGARIDPGAIKVPQHPVRRQDGFAFGLHDDKLPVAGPSSSVRFVGPNMDGESRTRRAYRYMFEKVSERSEALDDKIDEFGELVKQHYNLEELGDPAASTEEEVVVVGRVTFDSESISSSVKLNEASLALESSRMMGAGARIPVRFDPGVKIRKGKAGIGGIGLFPGAMVALKGKNGGGGYFLATEILSLPPLRAAPRSMTKSEDGQSSFTMHIACGPFTSDADLEYAPWYSMLSRIKNEKPLVVLLVGPFVDSAHPLVKVGDVGATPAEMFRQHFLDPLEDYLNSAKGSIVLIVPSTRDIISDHAVYPQPEFSATLPGLDARIGLLPNPARFSLNDVSFGVSSVDVLFHLRKEEFLKRGQEVDSLPSDDIEGQTTNDPMVNSCRHLLLQRSFYPIFPAPLDLSHEVNLDVAHWDGLRLGAGAEVDTAPDVLITPSRLKHFSKVVDDTIAINPSFSMKGMFAALNYSGDAAAVPMRNRLKVELVKLD</sequence>
<name>A0A8E2AVS4_9APHY</name>
<evidence type="ECO:0000259" key="6">
    <source>
        <dbReference type="Pfam" id="PF04042"/>
    </source>
</evidence>
<evidence type="ECO:0000256" key="1">
    <source>
        <dbReference type="ARBA" id="ARBA00004123"/>
    </source>
</evidence>
<keyword evidence="9" id="KW-1185">Reference proteome</keyword>
<evidence type="ECO:0000313" key="9">
    <source>
        <dbReference type="Proteomes" id="UP000250043"/>
    </source>
</evidence>
<dbReference type="PANTHER" id="PTHR23061">
    <property type="entry name" value="DNA POLYMERASE 2 ALPHA 70 KDA SUBUNIT"/>
    <property type="match status" value="1"/>
</dbReference>
<comment type="subcellular location">
    <subcellularLocation>
        <location evidence="1">Nucleus</location>
    </subcellularLocation>
</comment>
<evidence type="ECO:0000256" key="5">
    <source>
        <dbReference type="ARBA" id="ARBA00023242"/>
    </source>
</evidence>
<dbReference type="InterPro" id="IPR054300">
    <property type="entry name" value="OB_DPOA2"/>
</dbReference>
<protein>
    <recommendedName>
        <fullName evidence="3">DNA polymerase alpha subunit B</fullName>
    </recommendedName>
</protein>
<evidence type="ECO:0000256" key="3">
    <source>
        <dbReference type="ARBA" id="ARBA00018596"/>
    </source>
</evidence>
<dbReference type="Gene3D" id="3.60.21.60">
    <property type="match status" value="2"/>
</dbReference>
<feature type="domain" description="DNA polymerase alpha subunit B OB" evidence="7">
    <location>
        <begin position="123"/>
        <end position="242"/>
    </location>
</feature>
<dbReference type="OrthoDB" id="336885at2759"/>
<dbReference type="PANTHER" id="PTHR23061:SF12">
    <property type="entry name" value="DNA POLYMERASE ALPHA SUBUNIT B"/>
    <property type="match status" value="1"/>
</dbReference>
<keyword evidence="4" id="KW-0235">DNA replication</keyword>
<feature type="domain" description="DNA polymerase alpha/delta/epsilon subunit B" evidence="6">
    <location>
        <begin position="267"/>
        <end position="496"/>
    </location>
</feature>
<evidence type="ECO:0000256" key="4">
    <source>
        <dbReference type="ARBA" id="ARBA00022705"/>
    </source>
</evidence>
<reference evidence="8 9" key="1">
    <citation type="submission" date="2016-07" db="EMBL/GenBank/DDBJ databases">
        <title>Draft genome of the white-rot fungus Obba rivulosa 3A-2.</title>
        <authorList>
            <consortium name="DOE Joint Genome Institute"/>
            <person name="Miettinen O."/>
            <person name="Riley R."/>
            <person name="Acob R."/>
            <person name="Barry K."/>
            <person name="Cullen D."/>
            <person name="De Vries R."/>
            <person name="Hainaut M."/>
            <person name="Hatakka A."/>
            <person name="Henrissat B."/>
            <person name="Hilden K."/>
            <person name="Kuo R."/>
            <person name="Labutti K."/>
            <person name="Lipzen A."/>
            <person name="Makela M.R."/>
            <person name="Sandor L."/>
            <person name="Spatafora J.W."/>
            <person name="Grigoriev I.V."/>
            <person name="Hibbett D.S."/>
        </authorList>
    </citation>
    <scope>NUCLEOTIDE SEQUENCE [LARGE SCALE GENOMIC DNA]</scope>
    <source>
        <strain evidence="8 9">3A-2</strain>
    </source>
</reference>
<keyword evidence="5" id="KW-0539">Nucleus</keyword>
<organism evidence="8 9">
    <name type="scientific">Obba rivulosa</name>
    <dbReference type="NCBI Taxonomy" id="1052685"/>
    <lineage>
        <taxon>Eukaryota</taxon>
        <taxon>Fungi</taxon>
        <taxon>Dikarya</taxon>
        <taxon>Basidiomycota</taxon>
        <taxon>Agaricomycotina</taxon>
        <taxon>Agaricomycetes</taxon>
        <taxon>Polyporales</taxon>
        <taxon>Gelatoporiaceae</taxon>
        <taxon>Obba</taxon>
    </lineage>
</organism>
<evidence type="ECO:0000256" key="2">
    <source>
        <dbReference type="ARBA" id="ARBA00007299"/>
    </source>
</evidence>
<proteinExistence type="inferred from homology"/>
<dbReference type="Pfam" id="PF22062">
    <property type="entry name" value="OB_DPOA2"/>
    <property type="match status" value="1"/>
</dbReference>
<dbReference type="GO" id="GO:0005658">
    <property type="term" value="C:alpha DNA polymerase:primase complex"/>
    <property type="evidence" value="ECO:0007669"/>
    <property type="project" value="TreeGrafter"/>
</dbReference>
<comment type="similarity">
    <text evidence="2">Belongs to the DNA polymerase alpha subunit B family.</text>
</comment>
<dbReference type="Proteomes" id="UP000250043">
    <property type="component" value="Unassembled WGS sequence"/>
</dbReference>
<dbReference type="InterPro" id="IPR016722">
    <property type="entry name" value="DNA_pol_alpha_bsu"/>
</dbReference>
<dbReference type="GO" id="GO:0003677">
    <property type="term" value="F:DNA binding"/>
    <property type="evidence" value="ECO:0007669"/>
    <property type="project" value="InterPro"/>
</dbReference>
<evidence type="ECO:0000259" key="7">
    <source>
        <dbReference type="Pfam" id="PF22062"/>
    </source>
</evidence>
<dbReference type="InterPro" id="IPR007185">
    <property type="entry name" value="DNA_pol_a/d/e_bsu"/>
</dbReference>
<accession>A0A8E2AVS4</accession>
<dbReference type="EMBL" id="KV722378">
    <property type="protein sequence ID" value="OCH91876.1"/>
    <property type="molecule type" value="Genomic_DNA"/>
</dbReference>
<evidence type="ECO:0000313" key="8">
    <source>
        <dbReference type="EMBL" id="OCH91876.1"/>
    </source>
</evidence>
<dbReference type="GO" id="GO:0006270">
    <property type="term" value="P:DNA replication initiation"/>
    <property type="evidence" value="ECO:0007669"/>
    <property type="project" value="TreeGrafter"/>
</dbReference>
<gene>
    <name evidence="8" type="ORF">OBBRIDRAFT_727968</name>
</gene>
<dbReference type="Pfam" id="PF04042">
    <property type="entry name" value="DNA_pol_E_B"/>
    <property type="match status" value="1"/>
</dbReference>